<dbReference type="PANTHER" id="PTHR14241">
    <property type="entry name" value="INTERFERON-INDUCED PROTEIN 44"/>
    <property type="match status" value="1"/>
</dbReference>
<sequence length="521" mass="56838">MPVAVAVAVAMAVAMLDGGKHRRPPTLGWSAGVKIGGDYSVDDGLSANMENSGENGVVFGEFDDVGRRISSTSLDFKADQRRRRSVYRDVLNSYDESWPRDLISENLYEAKSEILSYIPGAWIEKVGGMKLSDYDVPNTTSLLLIGPKGSGKSSLVNKISRVFEDDQFASDRAQVSCSRYFSSSLLVPDNSSVGDGTYFLQEYMIPRGSTSFCLFDTRCLSDDSSKNMEMLKHWMTKGVRHGELVVRDSDSSTLKTRMMCKARQSGYYSSEIRMVNFVIFVVNGLSVLKSLDSDDEAEKNYTQLIATTFNCPFLSFKDDKPVIVVTHGDLLSIPERARVRVHLGELLGIPPTTQIFDIPENRDLTTKLVIVDMLRYSLEHADRNLPGKKWFLGKEIGEVLGVDVKASKSSSISTSVSIHVNYPGDCHYDSPYSWYRYPSCPDASCLSGPSCQCTSWPSAPAGPDTSVPSGPAGPDASVPSAPAGPDTLCSSAPAGQEAPYPSAEYYYGLACNPPPVAGIRV</sequence>
<dbReference type="SUPFAM" id="SSF52540">
    <property type="entry name" value="P-loop containing nucleoside triphosphate hydrolases"/>
    <property type="match status" value="1"/>
</dbReference>
<dbReference type="InterPro" id="IPR027417">
    <property type="entry name" value="P-loop_NTPase"/>
</dbReference>
<comment type="caution">
    <text evidence="2">The sequence shown here is derived from an EMBL/GenBank/DDBJ whole genome shotgun (WGS) entry which is preliminary data.</text>
</comment>
<evidence type="ECO:0000313" key="3">
    <source>
        <dbReference type="Proteomes" id="UP000306102"/>
    </source>
</evidence>
<proteinExistence type="predicted"/>
<dbReference type="PANTHER" id="PTHR14241:SF32">
    <property type="entry name" value="VWFA DOMAIN-CONTAINING PROTEIN-RELATED"/>
    <property type="match status" value="1"/>
</dbReference>
<keyword evidence="3" id="KW-1185">Reference proteome</keyword>
<feature type="region of interest" description="Disordered" evidence="1">
    <location>
        <begin position="462"/>
        <end position="493"/>
    </location>
</feature>
<protein>
    <recommendedName>
        <fullName evidence="4">G domain-containing protein</fullName>
    </recommendedName>
</protein>
<dbReference type="Gene3D" id="3.40.50.300">
    <property type="entry name" value="P-loop containing nucleotide triphosphate hydrolases"/>
    <property type="match status" value="1"/>
</dbReference>
<gene>
    <name evidence="2" type="ORF">TEA_017520</name>
</gene>
<evidence type="ECO:0008006" key="4">
    <source>
        <dbReference type="Google" id="ProtNLM"/>
    </source>
</evidence>
<accession>A0A4S4DBM5</accession>
<reference evidence="2 3" key="1">
    <citation type="journal article" date="2018" name="Proc. Natl. Acad. Sci. U.S.A.">
        <title>Draft genome sequence of Camellia sinensis var. sinensis provides insights into the evolution of the tea genome and tea quality.</title>
        <authorList>
            <person name="Wei C."/>
            <person name="Yang H."/>
            <person name="Wang S."/>
            <person name="Zhao J."/>
            <person name="Liu C."/>
            <person name="Gao L."/>
            <person name="Xia E."/>
            <person name="Lu Y."/>
            <person name="Tai Y."/>
            <person name="She G."/>
            <person name="Sun J."/>
            <person name="Cao H."/>
            <person name="Tong W."/>
            <person name="Gao Q."/>
            <person name="Li Y."/>
            <person name="Deng W."/>
            <person name="Jiang X."/>
            <person name="Wang W."/>
            <person name="Chen Q."/>
            <person name="Zhang S."/>
            <person name="Li H."/>
            <person name="Wu J."/>
            <person name="Wang P."/>
            <person name="Li P."/>
            <person name="Shi C."/>
            <person name="Zheng F."/>
            <person name="Jian J."/>
            <person name="Huang B."/>
            <person name="Shan D."/>
            <person name="Shi M."/>
            <person name="Fang C."/>
            <person name="Yue Y."/>
            <person name="Li F."/>
            <person name="Li D."/>
            <person name="Wei S."/>
            <person name="Han B."/>
            <person name="Jiang C."/>
            <person name="Yin Y."/>
            <person name="Xia T."/>
            <person name="Zhang Z."/>
            <person name="Bennetzen J.L."/>
            <person name="Zhao S."/>
            <person name="Wan X."/>
        </authorList>
    </citation>
    <scope>NUCLEOTIDE SEQUENCE [LARGE SCALE GENOMIC DNA]</scope>
    <source>
        <strain evidence="3">cv. Shuchazao</strain>
        <tissue evidence="2">Leaf</tissue>
    </source>
</reference>
<dbReference type="AlphaFoldDB" id="A0A4S4DBM5"/>
<evidence type="ECO:0000313" key="2">
    <source>
        <dbReference type="EMBL" id="THF99982.1"/>
    </source>
</evidence>
<evidence type="ECO:0000256" key="1">
    <source>
        <dbReference type="SAM" id="MobiDB-lite"/>
    </source>
</evidence>
<organism evidence="2 3">
    <name type="scientific">Camellia sinensis var. sinensis</name>
    <name type="common">China tea</name>
    <dbReference type="NCBI Taxonomy" id="542762"/>
    <lineage>
        <taxon>Eukaryota</taxon>
        <taxon>Viridiplantae</taxon>
        <taxon>Streptophyta</taxon>
        <taxon>Embryophyta</taxon>
        <taxon>Tracheophyta</taxon>
        <taxon>Spermatophyta</taxon>
        <taxon>Magnoliopsida</taxon>
        <taxon>eudicotyledons</taxon>
        <taxon>Gunneridae</taxon>
        <taxon>Pentapetalae</taxon>
        <taxon>asterids</taxon>
        <taxon>Ericales</taxon>
        <taxon>Theaceae</taxon>
        <taxon>Camellia</taxon>
    </lineage>
</organism>
<dbReference type="EMBL" id="SDRB02011807">
    <property type="protein sequence ID" value="THF99982.1"/>
    <property type="molecule type" value="Genomic_DNA"/>
</dbReference>
<name>A0A4S4DBM5_CAMSN</name>
<dbReference type="Proteomes" id="UP000306102">
    <property type="component" value="Unassembled WGS sequence"/>
</dbReference>